<proteinExistence type="predicted"/>
<dbReference type="GO" id="GO:0003677">
    <property type="term" value="F:DNA binding"/>
    <property type="evidence" value="ECO:0007669"/>
    <property type="project" value="InterPro"/>
</dbReference>
<sequence>MGQHGAANHPGVHGVAVDEVGISRAQAYATSLYDQARDTLRAFDDMRAQARDLKITTSSRDRLVTVTVGPHGELLDLQLDPRIYRTPDSPRLAATIRSTVEQAQEEARHKLTELGRRVLPQAEQLAGGAGVDIAELFDEPRPGPDRSGKKGERA</sequence>
<name>A0A9W6VFQ3_9PSEU</name>
<dbReference type="Proteomes" id="UP001165136">
    <property type="component" value="Unassembled WGS sequence"/>
</dbReference>
<accession>A0A9W6VFQ3</accession>
<protein>
    <recommendedName>
        <fullName evidence="4">YbaB/EbfC family nucleoid-associated protein</fullName>
    </recommendedName>
</protein>
<dbReference type="InterPro" id="IPR004401">
    <property type="entry name" value="YbaB/EbfC"/>
</dbReference>
<gene>
    <name evidence="2" type="ORF">Atai01_13500</name>
</gene>
<keyword evidence="3" id="KW-1185">Reference proteome</keyword>
<dbReference type="RefSeq" id="WP_084143243.1">
    <property type="nucleotide sequence ID" value="NZ_BSTI01000002.1"/>
</dbReference>
<dbReference type="EMBL" id="BSTI01000002">
    <property type="protein sequence ID" value="GLY64731.1"/>
    <property type="molecule type" value="Genomic_DNA"/>
</dbReference>
<reference evidence="2" key="1">
    <citation type="submission" date="2023-03" db="EMBL/GenBank/DDBJ databases">
        <title>Amycolatopsis taiwanensis NBRC 103393.</title>
        <authorList>
            <person name="Ichikawa N."/>
            <person name="Sato H."/>
            <person name="Tonouchi N."/>
        </authorList>
    </citation>
    <scope>NUCLEOTIDE SEQUENCE</scope>
    <source>
        <strain evidence="2">NBRC 103393</strain>
    </source>
</reference>
<feature type="region of interest" description="Disordered" evidence="1">
    <location>
        <begin position="130"/>
        <end position="154"/>
    </location>
</feature>
<dbReference type="Pfam" id="PF02575">
    <property type="entry name" value="YbaB_DNA_bd"/>
    <property type="match status" value="1"/>
</dbReference>
<evidence type="ECO:0000313" key="2">
    <source>
        <dbReference type="EMBL" id="GLY64731.1"/>
    </source>
</evidence>
<comment type="caution">
    <text evidence="2">The sequence shown here is derived from an EMBL/GenBank/DDBJ whole genome shotgun (WGS) entry which is preliminary data.</text>
</comment>
<evidence type="ECO:0000256" key="1">
    <source>
        <dbReference type="SAM" id="MobiDB-lite"/>
    </source>
</evidence>
<dbReference type="SUPFAM" id="SSF82607">
    <property type="entry name" value="YbaB-like"/>
    <property type="match status" value="1"/>
</dbReference>
<dbReference type="InterPro" id="IPR036894">
    <property type="entry name" value="YbaB-like_sf"/>
</dbReference>
<feature type="compositionally biased region" description="Basic and acidic residues" evidence="1">
    <location>
        <begin position="138"/>
        <end position="154"/>
    </location>
</feature>
<dbReference type="AlphaFoldDB" id="A0A9W6VFQ3"/>
<organism evidence="2 3">
    <name type="scientific">Amycolatopsis taiwanensis</name>
    <dbReference type="NCBI Taxonomy" id="342230"/>
    <lineage>
        <taxon>Bacteria</taxon>
        <taxon>Bacillati</taxon>
        <taxon>Actinomycetota</taxon>
        <taxon>Actinomycetes</taxon>
        <taxon>Pseudonocardiales</taxon>
        <taxon>Pseudonocardiaceae</taxon>
        <taxon>Amycolatopsis</taxon>
    </lineage>
</organism>
<evidence type="ECO:0000313" key="3">
    <source>
        <dbReference type="Proteomes" id="UP001165136"/>
    </source>
</evidence>
<dbReference type="Gene3D" id="3.30.1310.10">
    <property type="entry name" value="Nucleoid-associated protein YbaB-like domain"/>
    <property type="match status" value="1"/>
</dbReference>
<evidence type="ECO:0008006" key="4">
    <source>
        <dbReference type="Google" id="ProtNLM"/>
    </source>
</evidence>